<dbReference type="EMBL" id="STFF01000002">
    <property type="protein sequence ID" value="THU40151.1"/>
    <property type="molecule type" value="Genomic_DNA"/>
</dbReference>
<feature type="signal peptide" evidence="8">
    <location>
        <begin position="1"/>
        <end position="37"/>
    </location>
</feature>
<evidence type="ECO:0000256" key="1">
    <source>
        <dbReference type="ARBA" id="ARBA00004571"/>
    </source>
</evidence>
<proteinExistence type="inferred from homology"/>
<sequence length="1203" mass="132160">MLLTAQFVYPPAGITKLLRIMKLTAIIVLAACMTASANSFSQIVTLSEKEAPLDKVFKEIKKQTGYVFFYDEAWLKQAKKVSIKVVNSPLKEVLDLCFKDQPLTFSIIGTTVVVKKSLVISAPVPSDTAKPSAYIDVRGVVKNERGDLLGGVSIILKGTSRATVTDGSGNFYMKNVSKSSILVFSALGHVAKELPVGENGTYTITLNIAQDEMTATVVVSTGYQHIKRTNVAGATSTIKASELAFNGTNTLEQALQGKLPGLVVINNDGLVGTRQKTIVRGVSTLTGTQDPIWVVDGIIQSDPLPFKAATLGALGAITPDNFDYVRNFVGSAISWLNPNDIEDITVLKDASATAIYGVRAANGVIVINTKKGKEGPVTVSYSNTVNISEKVTYDKLELMNSKERVAVSKEIFDRGLTSGFTVNTIGYAGALDDYLFGRITYEQFNARVKYLETVNVNWFDKLFRNPVSVNQSLSLSGGNANTRYYGSFGYTDTKGTAIGNDMKSYTANVGLNTRLSNKLTANVRISASQATTDGFYRVNPYTYASTVNRAIPGYDSAGNNLFYKNRSGYLFNINNELGNSISSNKNTSINTNFNINYDIAYGLRFSSLFSLNQSNIVGYSSATERTEYIAANYRGYDYGTAKVTDVPYKNSRLPIGGEYNEDNIQNVSWNLRNSLSYSHIFNLKHALSVMLGQEANSSHYEGFSNTNLGYLPERGKAFVALPLTYTSSNTPNPLLNMNMAKILTDRITNNMGYYGTVNYSYDNRYVFNFSVRADASNRFGQYTGEKFNPVYAGGVRWNMMYEEWARQLNWLSTFSLRSTFGYQRNMVSTVSPDLIARMPTQFTSQIVDLFTGEPRLVVSSLPYGDLRWEKTATVNLGVDFGFLKNRINGTVEYYIKKGKDIITTLPVPVEYGVASMPVNGGDITNRGLEISLGFIPVRTKDYTLSISFNTSKTYNTLNRAGIQNPNWRVASSGNLYVDGYPVSGLWAFDFTGIDTATGYPTINLAVANGKSAATDPTAYMKYMGKLNPDLTAGMGINFRYKMFSLSSSLYLQVGGKKMLTPAYTTLEKQAVGLPTEYENLSRELLGRWTPGNKQANFPGLPSAVANNVLLPDGKTFSNVYEMYNYSSARVVDASTLRINNINLSYTLPARITTIMRAKTINAGLGITNVFAWVSKDYKGRDAEVATGAQPRTRSFSIRFAASF</sequence>
<evidence type="ECO:0000256" key="2">
    <source>
        <dbReference type="ARBA" id="ARBA00022448"/>
    </source>
</evidence>
<accession>A0A4S8HXW5</accession>
<dbReference type="PROSITE" id="PS52016">
    <property type="entry name" value="TONB_DEPENDENT_REC_3"/>
    <property type="match status" value="1"/>
</dbReference>
<dbReference type="AlphaFoldDB" id="A0A4S8HXW5"/>
<dbReference type="InterPro" id="IPR011662">
    <property type="entry name" value="Secretin/TonB_short_N"/>
</dbReference>
<feature type="domain" description="TonB-dependent receptor plug" evidence="10">
    <location>
        <begin position="229"/>
        <end position="364"/>
    </location>
</feature>
<evidence type="ECO:0000256" key="5">
    <source>
        <dbReference type="ARBA" id="ARBA00023136"/>
    </source>
</evidence>
<dbReference type="SUPFAM" id="SSF49464">
    <property type="entry name" value="Carboxypeptidase regulatory domain-like"/>
    <property type="match status" value="1"/>
</dbReference>
<keyword evidence="3 7" id="KW-1134">Transmembrane beta strand</keyword>
<dbReference type="Proteomes" id="UP000306918">
    <property type="component" value="Unassembled WGS sequence"/>
</dbReference>
<evidence type="ECO:0000256" key="4">
    <source>
        <dbReference type="ARBA" id="ARBA00022692"/>
    </source>
</evidence>
<dbReference type="InterPro" id="IPR039426">
    <property type="entry name" value="TonB-dep_rcpt-like"/>
</dbReference>
<dbReference type="Gene3D" id="2.170.130.10">
    <property type="entry name" value="TonB-dependent receptor, plug domain"/>
    <property type="match status" value="1"/>
</dbReference>
<organism evidence="11 12">
    <name type="scientific">Niastella caeni</name>
    <dbReference type="NCBI Taxonomy" id="2569763"/>
    <lineage>
        <taxon>Bacteria</taxon>
        <taxon>Pseudomonadati</taxon>
        <taxon>Bacteroidota</taxon>
        <taxon>Chitinophagia</taxon>
        <taxon>Chitinophagales</taxon>
        <taxon>Chitinophagaceae</taxon>
        <taxon>Niastella</taxon>
    </lineage>
</organism>
<evidence type="ECO:0000259" key="10">
    <source>
        <dbReference type="Pfam" id="PF07715"/>
    </source>
</evidence>
<dbReference type="GO" id="GO:0009279">
    <property type="term" value="C:cell outer membrane"/>
    <property type="evidence" value="ECO:0007669"/>
    <property type="project" value="UniProtKB-SubCell"/>
</dbReference>
<reference evidence="11 12" key="1">
    <citation type="submission" date="2019-04" db="EMBL/GenBank/DDBJ databases">
        <title>Niastella caeni sp. nov., isolated from activated sludge.</title>
        <authorList>
            <person name="Sheng M."/>
        </authorList>
    </citation>
    <scope>NUCLEOTIDE SEQUENCE [LARGE SCALE GENOMIC DNA]</scope>
    <source>
        <strain evidence="11 12">HX-2-15</strain>
    </source>
</reference>
<dbReference type="NCBIfam" id="TIGR04056">
    <property type="entry name" value="OMP_RagA_SusC"/>
    <property type="match status" value="1"/>
</dbReference>
<evidence type="ECO:0000259" key="9">
    <source>
        <dbReference type="Pfam" id="PF07660"/>
    </source>
</evidence>
<dbReference type="InterPro" id="IPR012910">
    <property type="entry name" value="Plug_dom"/>
</dbReference>
<keyword evidence="4 7" id="KW-0812">Transmembrane</keyword>
<keyword evidence="2 7" id="KW-0813">Transport</keyword>
<dbReference type="InterPro" id="IPR008969">
    <property type="entry name" value="CarboxyPept-like_regulatory"/>
</dbReference>
<dbReference type="Gene3D" id="2.40.170.20">
    <property type="entry name" value="TonB-dependent receptor, beta-barrel domain"/>
    <property type="match status" value="1"/>
</dbReference>
<evidence type="ECO:0000256" key="6">
    <source>
        <dbReference type="ARBA" id="ARBA00023237"/>
    </source>
</evidence>
<keyword evidence="8" id="KW-0732">Signal</keyword>
<evidence type="ECO:0000313" key="11">
    <source>
        <dbReference type="EMBL" id="THU40151.1"/>
    </source>
</evidence>
<feature type="domain" description="Secretin/TonB short N-terminal" evidence="9">
    <location>
        <begin position="66"/>
        <end position="116"/>
    </location>
</feature>
<dbReference type="Pfam" id="PF07715">
    <property type="entry name" value="Plug"/>
    <property type="match status" value="1"/>
</dbReference>
<evidence type="ECO:0000256" key="7">
    <source>
        <dbReference type="PROSITE-ProRule" id="PRU01360"/>
    </source>
</evidence>
<dbReference type="SUPFAM" id="SSF56935">
    <property type="entry name" value="Porins"/>
    <property type="match status" value="1"/>
</dbReference>
<keyword evidence="5 7" id="KW-0472">Membrane</keyword>
<dbReference type="InterPro" id="IPR023997">
    <property type="entry name" value="TonB-dep_OMP_SusC/RagA_CS"/>
</dbReference>
<dbReference type="NCBIfam" id="TIGR04057">
    <property type="entry name" value="SusC_RagA_signa"/>
    <property type="match status" value="1"/>
</dbReference>
<feature type="chain" id="PRO_5020933319" evidence="8">
    <location>
        <begin position="38"/>
        <end position="1203"/>
    </location>
</feature>
<dbReference type="Pfam" id="PF07660">
    <property type="entry name" value="STN"/>
    <property type="match status" value="1"/>
</dbReference>
<keyword evidence="12" id="KW-1185">Reference proteome</keyword>
<keyword evidence="6 7" id="KW-0998">Cell outer membrane</keyword>
<dbReference type="Pfam" id="PF13715">
    <property type="entry name" value="CarbopepD_reg_2"/>
    <property type="match status" value="1"/>
</dbReference>
<dbReference type="InterPro" id="IPR037066">
    <property type="entry name" value="Plug_dom_sf"/>
</dbReference>
<comment type="caution">
    <text evidence="11">The sequence shown here is derived from an EMBL/GenBank/DDBJ whole genome shotgun (WGS) entry which is preliminary data.</text>
</comment>
<protein>
    <submittedName>
        <fullName evidence="11">SusC/RagA family TonB-linked outer membrane protein</fullName>
    </submittedName>
</protein>
<dbReference type="OrthoDB" id="9768177at2"/>
<dbReference type="InterPro" id="IPR036942">
    <property type="entry name" value="Beta-barrel_TonB_sf"/>
</dbReference>
<name>A0A4S8HXW5_9BACT</name>
<evidence type="ECO:0000313" key="12">
    <source>
        <dbReference type="Proteomes" id="UP000306918"/>
    </source>
</evidence>
<dbReference type="InterPro" id="IPR023996">
    <property type="entry name" value="TonB-dep_OMP_SusC/RagA"/>
</dbReference>
<comment type="subcellular location">
    <subcellularLocation>
        <location evidence="1 7">Cell outer membrane</location>
        <topology evidence="1 7">Multi-pass membrane protein</topology>
    </subcellularLocation>
</comment>
<evidence type="ECO:0000256" key="8">
    <source>
        <dbReference type="SAM" id="SignalP"/>
    </source>
</evidence>
<evidence type="ECO:0000256" key="3">
    <source>
        <dbReference type="ARBA" id="ARBA00022452"/>
    </source>
</evidence>
<gene>
    <name evidence="11" type="ORF">FAM09_09735</name>
</gene>
<comment type="similarity">
    <text evidence="7">Belongs to the TonB-dependent receptor family.</text>
</comment>